<evidence type="ECO:0000313" key="2">
    <source>
        <dbReference type="Proteomes" id="UP000319555"/>
    </source>
</evidence>
<sequence length="97" mass="11028">MPWIDVPEFYRALEVPTTTNLALRMLILTAVRSGPLRFMRYDQIEDDIWTIPAHQMKGRLGQTADFRVPLSGEAQRGLTSPNPSTVMVFSYPAFAKE</sequence>
<name>A0A521DEM3_9RHOB</name>
<accession>A0A521DEM3</accession>
<evidence type="ECO:0000313" key="1">
    <source>
        <dbReference type="EMBL" id="SMO70187.1"/>
    </source>
</evidence>
<organism evidence="1 2">
    <name type="scientific">Ruegeria faecimaris</name>
    <dbReference type="NCBI Taxonomy" id="686389"/>
    <lineage>
        <taxon>Bacteria</taxon>
        <taxon>Pseudomonadati</taxon>
        <taxon>Pseudomonadota</taxon>
        <taxon>Alphaproteobacteria</taxon>
        <taxon>Rhodobacterales</taxon>
        <taxon>Roseobacteraceae</taxon>
        <taxon>Ruegeria</taxon>
    </lineage>
</organism>
<gene>
    <name evidence="1" type="ORF">SAMN06265380_10616</name>
</gene>
<keyword evidence="2" id="KW-1185">Reference proteome</keyword>
<dbReference type="GO" id="GO:0003677">
    <property type="term" value="F:DNA binding"/>
    <property type="evidence" value="ECO:0007669"/>
    <property type="project" value="InterPro"/>
</dbReference>
<evidence type="ECO:0008006" key="3">
    <source>
        <dbReference type="Google" id="ProtNLM"/>
    </source>
</evidence>
<dbReference type="SUPFAM" id="SSF56349">
    <property type="entry name" value="DNA breaking-rejoining enzymes"/>
    <property type="match status" value="1"/>
</dbReference>
<dbReference type="AlphaFoldDB" id="A0A521DEM3"/>
<protein>
    <recommendedName>
        <fullName evidence="3">Phage integrase family protein</fullName>
    </recommendedName>
</protein>
<reference evidence="1 2" key="1">
    <citation type="submission" date="2017-05" db="EMBL/GenBank/DDBJ databases">
        <authorList>
            <person name="Varghese N."/>
            <person name="Submissions S."/>
        </authorList>
    </citation>
    <scope>NUCLEOTIDE SEQUENCE [LARGE SCALE GENOMIC DNA]</scope>
    <source>
        <strain evidence="1 2">DSM 28009</strain>
    </source>
</reference>
<dbReference type="InterPro" id="IPR011010">
    <property type="entry name" value="DNA_brk_join_enz"/>
</dbReference>
<dbReference type="EMBL" id="FXTE01000006">
    <property type="protein sequence ID" value="SMO70187.1"/>
    <property type="molecule type" value="Genomic_DNA"/>
</dbReference>
<proteinExistence type="predicted"/>
<dbReference type="Proteomes" id="UP000319555">
    <property type="component" value="Unassembled WGS sequence"/>
</dbReference>